<dbReference type="EMBL" id="QXXA01000010">
    <property type="protein sequence ID" value="NBI07197.1"/>
    <property type="molecule type" value="Genomic_DNA"/>
</dbReference>
<dbReference type="HAMAP" id="MF_00106">
    <property type="entry name" value="UxuA"/>
    <property type="match status" value="1"/>
</dbReference>
<dbReference type="RefSeq" id="WP_160197659.1">
    <property type="nucleotide sequence ID" value="NZ_QXXA01000010.1"/>
</dbReference>
<accession>A0A845QWA1</accession>
<dbReference type="OrthoDB" id="9780250at2"/>
<dbReference type="SUPFAM" id="SSF51658">
    <property type="entry name" value="Xylose isomerase-like"/>
    <property type="match status" value="1"/>
</dbReference>
<dbReference type="UniPathway" id="UPA00246"/>
<dbReference type="PANTHER" id="PTHR30387:SF2">
    <property type="entry name" value="MANNONATE DEHYDRATASE"/>
    <property type="match status" value="1"/>
</dbReference>
<comment type="catalytic activity">
    <reaction evidence="1 9">
        <text>D-mannonate = 2-dehydro-3-deoxy-D-gluconate + H2O</text>
        <dbReference type="Rhea" id="RHEA:20097"/>
        <dbReference type="ChEBI" id="CHEBI:15377"/>
        <dbReference type="ChEBI" id="CHEBI:17767"/>
        <dbReference type="ChEBI" id="CHEBI:57990"/>
        <dbReference type="EC" id="4.2.1.8"/>
    </reaction>
</comment>
<dbReference type="GO" id="GO:0042840">
    <property type="term" value="P:D-glucuronate catabolic process"/>
    <property type="evidence" value="ECO:0007669"/>
    <property type="project" value="TreeGrafter"/>
</dbReference>
<dbReference type="GO" id="GO:0008198">
    <property type="term" value="F:ferrous iron binding"/>
    <property type="evidence" value="ECO:0007669"/>
    <property type="project" value="TreeGrafter"/>
</dbReference>
<sequence>MKLSFRWYGLDDPVTLEKIRQIPGMKGIITAIYDVPIGEIWPMDKIIALKKEVEKHNLELIAIESVPVHEDIKLGLSTRDKYIKNYKETIKNLGKAGIGIVTYNFMPVFDWTRSSIDNKMEDGSINLIYEHKKVLEMDPVKGELDLPGWATNYEQKQLKELLQKYEDLSEEGLWRNLEYFLKSVVPVAEKSDVKLAIHPDDPPWSIFGLPRIVTNKQNLKRLVNIIDSPSNGLAICTGSLGSDPNNNMSEIIEYFSKKDRLNFLHFRNVKHDKNKNFYEVAHLSSEGSLDMYSILKSAVDGGFDGPIRPDHGRMIWGEEGRAGYGLFDRALGATYINGLLEAIFKN</sequence>
<organism evidence="10 11">
    <name type="scientific">Senegalia massiliensis</name>
    <dbReference type="NCBI Taxonomy" id="1720316"/>
    <lineage>
        <taxon>Bacteria</taxon>
        <taxon>Bacillati</taxon>
        <taxon>Bacillota</taxon>
        <taxon>Clostridia</taxon>
        <taxon>Eubacteriales</taxon>
        <taxon>Clostridiaceae</taxon>
        <taxon>Senegalia</taxon>
    </lineage>
</organism>
<reference evidence="10 11" key="1">
    <citation type="submission" date="2018-08" db="EMBL/GenBank/DDBJ databases">
        <title>Murine metabolic-syndrome-specific gut microbial biobank.</title>
        <authorList>
            <person name="Liu C."/>
        </authorList>
    </citation>
    <scope>NUCLEOTIDE SEQUENCE [LARGE SCALE GENOMIC DNA]</scope>
    <source>
        <strain evidence="10 11">583</strain>
    </source>
</reference>
<evidence type="ECO:0000313" key="10">
    <source>
        <dbReference type="EMBL" id="NBI07197.1"/>
    </source>
</evidence>
<dbReference type="InterPro" id="IPR036237">
    <property type="entry name" value="Xyl_isomerase-like_sf"/>
</dbReference>
<dbReference type="Proteomes" id="UP000467132">
    <property type="component" value="Unassembled WGS sequence"/>
</dbReference>
<dbReference type="GO" id="GO:0030145">
    <property type="term" value="F:manganese ion binding"/>
    <property type="evidence" value="ECO:0007669"/>
    <property type="project" value="TreeGrafter"/>
</dbReference>
<evidence type="ECO:0000313" key="11">
    <source>
        <dbReference type="Proteomes" id="UP000467132"/>
    </source>
</evidence>
<keyword evidence="6 9" id="KW-0408">Iron</keyword>
<dbReference type="NCBIfam" id="NF003027">
    <property type="entry name" value="PRK03906.1"/>
    <property type="match status" value="2"/>
</dbReference>
<dbReference type="PIRSF" id="PIRSF016049">
    <property type="entry name" value="Man_dehyd"/>
    <property type="match status" value="1"/>
</dbReference>
<dbReference type="InterPro" id="IPR004628">
    <property type="entry name" value="Man_deHydtase"/>
</dbReference>
<dbReference type="GO" id="GO:0008927">
    <property type="term" value="F:mannonate dehydratase activity"/>
    <property type="evidence" value="ECO:0007669"/>
    <property type="project" value="UniProtKB-UniRule"/>
</dbReference>
<dbReference type="EC" id="4.2.1.8" evidence="5 9"/>
<dbReference type="PANTHER" id="PTHR30387">
    <property type="entry name" value="MANNONATE DEHYDRATASE"/>
    <property type="match status" value="1"/>
</dbReference>
<evidence type="ECO:0000256" key="9">
    <source>
        <dbReference type="HAMAP-Rule" id="MF_00106"/>
    </source>
</evidence>
<name>A0A845QWA1_9CLOT</name>
<proteinExistence type="inferred from homology"/>
<comment type="cofactor">
    <cofactor evidence="9">
        <name>Fe(2+)</name>
        <dbReference type="ChEBI" id="CHEBI:29033"/>
    </cofactor>
    <cofactor evidence="9">
        <name>Mn(2+)</name>
        <dbReference type="ChEBI" id="CHEBI:29035"/>
    </cofactor>
</comment>
<evidence type="ECO:0000256" key="1">
    <source>
        <dbReference type="ARBA" id="ARBA00001794"/>
    </source>
</evidence>
<dbReference type="AlphaFoldDB" id="A0A845QWA1"/>
<keyword evidence="11" id="KW-1185">Reference proteome</keyword>
<dbReference type="Gene3D" id="3.20.20.150">
    <property type="entry name" value="Divalent-metal-dependent TIM barrel enzymes"/>
    <property type="match status" value="1"/>
</dbReference>
<comment type="function">
    <text evidence="2 9">Catalyzes the dehydration of D-mannonate.</text>
</comment>
<evidence type="ECO:0000256" key="2">
    <source>
        <dbReference type="ARBA" id="ARBA00002713"/>
    </source>
</evidence>
<gene>
    <name evidence="9 10" type="primary">uxuA</name>
    <name evidence="10" type="ORF">D3Z33_10065</name>
</gene>
<evidence type="ECO:0000256" key="3">
    <source>
        <dbReference type="ARBA" id="ARBA00004892"/>
    </source>
</evidence>
<comment type="similarity">
    <text evidence="4 9">Belongs to the mannonate dehydratase family.</text>
</comment>
<protein>
    <recommendedName>
        <fullName evidence="5 9">Mannonate dehydratase</fullName>
        <ecNumber evidence="5 9">4.2.1.8</ecNumber>
    </recommendedName>
    <alternativeName>
        <fullName evidence="9">D-mannonate hydro-lyase</fullName>
    </alternativeName>
</protein>
<dbReference type="NCBIfam" id="TIGR00695">
    <property type="entry name" value="uxuA"/>
    <property type="match status" value="1"/>
</dbReference>
<keyword evidence="8 9" id="KW-0456">Lyase</keyword>
<evidence type="ECO:0000256" key="8">
    <source>
        <dbReference type="ARBA" id="ARBA00023239"/>
    </source>
</evidence>
<comment type="caution">
    <text evidence="10">The sequence shown here is derived from an EMBL/GenBank/DDBJ whole genome shotgun (WGS) entry which is preliminary data.</text>
</comment>
<evidence type="ECO:0000256" key="6">
    <source>
        <dbReference type="ARBA" id="ARBA00023004"/>
    </source>
</evidence>
<evidence type="ECO:0000256" key="4">
    <source>
        <dbReference type="ARBA" id="ARBA00007389"/>
    </source>
</evidence>
<evidence type="ECO:0000256" key="5">
    <source>
        <dbReference type="ARBA" id="ARBA00012927"/>
    </source>
</evidence>
<keyword evidence="7 9" id="KW-0464">Manganese</keyword>
<dbReference type="Pfam" id="PF03786">
    <property type="entry name" value="UxuA"/>
    <property type="match status" value="1"/>
</dbReference>
<evidence type="ECO:0000256" key="7">
    <source>
        <dbReference type="ARBA" id="ARBA00023211"/>
    </source>
</evidence>
<comment type="pathway">
    <text evidence="3 9">Carbohydrate metabolism; pentose and glucuronate interconversion.</text>
</comment>